<proteinExistence type="predicted"/>
<evidence type="ECO:0000313" key="2">
    <source>
        <dbReference type="Proteomes" id="UP000028840"/>
    </source>
</evidence>
<dbReference type="AlphaFoldDB" id="A0A086QH63"/>
<protein>
    <submittedName>
        <fullName evidence="1">Putative ARM repeat protein</fullName>
    </submittedName>
</protein>
<dbReference type="Proteomes" id="UP000028840">
    <property type="component" value="Unassembled WGS sequence"/>
</dbReference>
<evidence type="ECO:0000313" key="1">
    <source>
        <dbReference type="EMBL" id="KFH11945.1"/>
    </source>
</evidence>
<name>A0A086QH63_TOXGO</name>
<reference evidence="1 2" key="2">
    <citation type="journal article" date="2015" name="Eukaryot. Cell">
        <title>Genetic mapping reveals that sinefungin resistance in Toxoplasma gondii is controlled by a putative amino acid transporter locus that can be used as a negative selectable marker.</title>
        <authorList>
            <person name="Behnke M.S."/>
            <person name="Khan A."/>
            <person name="Sibley L.D."/>
        </authorList>
    </citation>
    <scope>NUCLEOTIDE SEQUENCE [LARGE SCALE GENOMIC DNA]</scope>
    <source>
        <strain evidence="1 2">VAND</strain>
    </source>
</reference>
<dbReference type="OrthoDB" id="364513at2759"/>
<dbReference type="InterPro" id="IPR011989">
    <property type="entry name" value="ARM-like"/>
</dbReference>
<comment type="caution">
    <text evidence="1">The sequence shown here is derived from an EMBL/GenBank/DDBJ whole genome shotgun (WGS) entry which is preliminary data.</text>
</comment>
<gene>
    <name evidence="1" type="ORF">TGVAND_249730</name>
</gene>
<dbReference type="SUPFAM" id="SSF48371">
    <property type="entry name" value="ARM repeat"/>
    <property type="match status" value="1"/>
</dbReference>
<dbReference type="Gene3D" id="1.25.10.10">
    <property type="entry name" value="Leucine-rich Repeat Variant"/>
    <property type="match status" value="1"/>
</dbReference>
<accession>A0A086QH63</accession>
<organism evidence="1 2">
    <name type="scientific">Toxoplasma gondii VAND</name>
    <dbReference type="NCBI Taxonomy" id="933077"/>
    <lineage>
        <taxon>Eukaryota</taxon>
        <taxon>Sar</taxon>
        <taxon>Alveolata</taxon>
        <taxon>Apicomplexa</taxon>
        <taxon>Conoidasida</taxon>
        <taxon>Coccidia</taxon>
        <taxon>Eucoccidiorida</taxon>
        <taxon>Eimeriorina</taxon>
        <taxon>Sarcocystidae</taxon>
        <taxon>Toxoplasma</taxon>
    </lineage>
</organism>
<dbReference type="EMBL" id="AEYJ02000209">
    <property type="protein sequence ID" value="KFH11945.1"/>
    <property type="molecule type" value="Genomic_DNA"/>
</dbReference>
<dbReference type="VEuPathDB" id="ToxoDB:TGVAND_249730"/>
<sequence length="891" mass="100883">MADQAVLLALSSLCGSSVRYVDLVLLSYMSRQKKVYLAVGAQALFLVRRDWTRVLTGGEILYGMIKSVVDDEASEMDLVLSLDAEELARKQNKVWIATEPITVTTINKALLLQWLEVTWCADFMLRKGRLGVFPKIVEKLSEEEQHTNQFPAVRPFINTQQVVYDSYGFFLHHEFEDRSGGAETLQTGTYLDGRGVEVSISFDPPVNVQHLEELGRDNVRHVAVAWRKALLESDFQTQLMRSQPYIKKMNLCDDPASWSGWELWVRTETHTIVCIILRRSYFPPMMDLSQDMTLLFRISYEDQKAYNVRDLDFLKEAEFAADSLAPLTQTHSWLREILQAKLDALIYQPDQYQWFALHLKMHPKWISYARVFLKSILALLYKEGVLADPELLDLTGKNVEIVEDPMTVVSDLIRQGEGLDPVIDSKISGAIMAVRNSRKDAGAPETADPTADRELNEEEEEAALLDSDLEPQEILAYHRWSMRISQYLAYCIDEGILGYKFSLADLSEAIGLVSQAADRKLREIFAFILHLRPKNMILRWSADSLRHAKTTLKKRDYVFNDRVFVSLVDCGFMAKLFAKGEEAAYLDLLRVLLLGATSQGLKTALCRQILKASGDRREAQSSEALYTVVPALVNVLRNKVNMSAGSTVSLLNLALSALVNLSAGDLRVKEILLETDVYHAIVFVLKTKEESLQLPCVQLSMNLTKTGAHRQAFISSGAFNLLLDILMAQYCSLYIQKQKLLACVAGLLGQLANETKVAQDMVDNYPVVDCLLYMFHAPDTTIEFRSKVVFALKQLSQGRWLVQQRVGKHCIQSLVTELRESVSHVDYTTTVLVLLQTLADFKPNCFDMKAAGVQEAFEYVLGRTKVDSVYTRIVSLQERITLQTRYDYFAT</sequence>
<dbReference type="InterPro" id="IPR016024">
    <property type="entry name" value="ARM-type_fold"/>
</dbReference>
<reference evidence="1 2" key="1">
    <citation type="submission" date="2014-08" db="EMBL/GenBank/DDBJ databases">
        <authorList>
            <person name="Sibley D."/>
            <person name="Venepally P."/>
            <person name="Karamycheva S."/>
            <person name="Hadjithomas M."/>
            <person name="Khan A."/>
            <person name="Brunk B."/>
            <person name="Roos D."/>
            <person name="Caler E."/>
            <person name="Lorenzi H."/>
        </authorList>
    </citation>
    <scope>NUCLEOTIDE SEQUENCE [LARGE SCALE GENOMIC DNA]</scope>
    <source>
        <strain evidence="1 2">VAND</strain>
    </source>
</reference>